<dbReference type="Proteomes" id="UP000184192">
    <property type="component" value="Unassembled WGS sequence"/>
</dbReference>
<dbReference type="EMBL" id="FQZN01000002">
    <property type="protein sequence ID" value="SHI41491.1"/>
    <property type="molecule type" value="Genomic_DNA"/>
</dbReference>
<keyword evidence="2" id="KW-1185">Reference proteome</keyword>
<reference evidence="2" key="1">
    <citation type="submission" date="2016-11" db="EMBL/GenBank/DDBJ databases">
        <authorList>
            <person name="Varghese N."/>
            <person name="Submissions S."/>
        </authorList>
    </citation>
    <scope>NUCLEOTIDE SEQUENCE [LARGE SCALE GENOMIC DNA]</scope>
    <source>
        <strain evidence="2">DSM 26884</strain>
    </source>
</reference>
<dbReference type="AlphaFoldDB" id="A0A1M6AYH7"/>
<organism evidence="1 2">
    <name type="scientific">Bacteroides stercorirosoris</name>
    <dbReference type="NCBI Taxonomy" id="871324"/>
    <lineage>
        <taxon>Bacteria</taxon>
        <taxon>Pseudomonadati</taxon>
        <taxon>Bacteroidota</taxon>
        <taxon>Bacteroidia</taxon>
        <taxon>Bacteroidales</taxon>
        <taxon>Bacteroidaceae</taxon>
        <taxon>Bacteroides</taxon>
    </lineage>
</organism>
<evidence type="ECO:0008006" key="3">
    <source>
        <dbReference type="Google" id="ProtNLM"/>
    </source>
</evidence>
<proteinExistence type="predicted"/>
<accession>A0A1M6AYH7</accession>
<dbReference type="eggNOG" id="ENOG5033W64">
    <property type="taxonomic scope" value="Bacteria"/>
</dbReference>
<dbReference type="PROSITE" id="PS51257">
    <property type="entry name" value="PROKAR_LIPOPROTEIN"/>
    <property type="match status" value="1"/>
</dbReference>
<sequence>MIGGMRMKNVVRYIVTGILTLFVLWGTSCSHDTENFSLSDRGTALSIGFRLPIRSLETDEGYEVGETYENYIDVENSNYRIYFFTSDNKFIARFEPDGFVVTKGNDYRDYSVLGKAPTSLVYHKNFKMVVLANWPQYGDDTMKAGETLLADVCDAEWGQFGSFSSFELGPERLVPFYGVHEYNNMEFKVGEVTLLPEPVTLLRAVAKVEVILKTDEHFDLSFSEVKIHRYNKKGYCAPKDVFSQDDYDHSGEWNSDYVSGLHLVEDANDVEEKIQDFRFASQWMDAGGNKYEKWIAYLSEYRNIDAGDKYSCIEVRFDAQTDEDEPHRVYFANYDESGKTDSNDNARRFNIARNNLYRFTITVRDSRLMVNVQEWKYAYDNEYTFD</sequence>
<gene>
    <name evidence="1" type="ORF">SAMN05444350_10285</name>
</gene>
<evidence type="ECO:0000313" key="2">
    <source>
        <dbReference type="Proteomes" id="UP000184192"/>
    </source>
</evidence>
<evidence type="ECO:0000313" key="1">
    <source>
        <dbReference type="EMBL" id="SHI41491.1"/>
    </source>
</evidence>
<name>A0A1M6AYH7_9BACE</name>
<protein>
    <recommendedName>
        <fullName evidence="3">Fimbrillin-A associated anchor protein Mfa1 and Mfa2</fullName>
    </recommendedName>
</protein>